<dbReference type="EMBL" id="CM031823">
    <property type="protein sequence ID" value="KAG6627174.1"/>
    <property type="molecule type" value="Genomic_DNA"/>
</dbReference>
<dbReference type="AlphaFoldDB" id="A0A8T1NDM3"/>
<accession>A0A8T1NDM3</accession>
<feature type="compositionally biased region" description="Basic residues" evidence="1">
    <location>
        <begin position="8"/>
        <end position="19"/>
    </location>
</feature>
<dbReference type="Proteomes" id="UP000811609">
    <property type="component" value="Chromosome 15"/>
</dbReference>
<proteinExistence type="predicted"/>
<reference evidence="2" key="1">
    <citation type="submission" date="2020-12" db="EMBL/GenBank/DDBJ databases">
        <title>WGS assembly of Carya illinoinensis cv. Pawnee.</title>
        <authorList>
            <person name="Platts A."/>
            <person name="Shu S."/>
            <person name="Wright S."/>
            <person name="Barry K."/>
            <person name="Edger P."/>
            <person name="Pires J.C."/>
            <person name="Schmutz J."/>
        </authorList>
    </citation>
    <scope>NUCLEOTIDE SEQUENCE</scope>
    <source>
        <tissue evidence="2">Leaf</tissue>
    </source>
</reference>
<comment type="caution">
    <text evidence="2">The sequence shown here is derived from an EMBL/GenBank/DDBJ whole genome shotgun (WGS) entry which is preliminary data.</text>
</comment>
<evidence type="ECO:0000256" key="1">
    <source>
        <dbReference type="SAM" id="MobiDB-lite"/>
    </source>
</evidence>
<organism evidence="2 3">
    <name type="scientific">Carya illinoinensis</name>
    <name type="common">Pecan</name>
    <dbReference type="NCBI Taxonomy" id="32201"/>
    <lineage>
        <taxon>Eukaryota</taxon>
        <taxon>Viridiplantae</taxon>
        <taxon>Streptophyta</taxon>
        <taxon>Embryophyta</taxon>
        <taxon>Tracheophyta</taxon>
        <taxon>Spermatophyta</taxon>
        <taxon>Magnoliopsida</taxon>
        <taxon>eudicotyledons</taxon>
        <taxon>Gunneridae</taxon>
        <taxon>Pentapetalae</taxon>
        <taxon>rosids</taxon>
        <taxon>fabids</taxon>
        <taxon>Fagales</taxon>
        <taxon>Juglandaceae</taxon>
        <taxon>Carya</taxon>
    </lineage>
</organism>
<protein>
    <submittedName>
        <fullName evidence="2">Uncharacterized protein</fullName>
    </submittedName>
</protein>
<keyword evidence="3" id="KW-1185">Reference proteome</keyword>
<evidence type="ECO:0000313" key="3">
    <source>
        <dbReference type="Proteomes" id="UP000811609"/>
    </source>
</evidence>
<feature type="region of interest" description="Disordered" evidence="1">
    <location>
        <begin position="1"/>
        <end position="22"/>
    </location>
</feature>
<sequence>MEDANHLLSHRKGGHHPPPLKKGDTCLQRMAMTTNLTLKIAISPLLVNLTMSILLINLKELTIHCTNSFTDINVNKKQRILTSVNDIWHLLNDELIEMPIICYIP</sequence>
<evidence type="ECO:0000313" key="2">
    <source>
        <dbReference type="EMBL" id="KAG6627174.1"/>
    </source>
</evidence>
<gene>
    <name evidence="2" type="ORF">CIPAW_15G108200</name>
</gene>
<name>A0A8T1NDM3_CARIL</name>